<dbReference type="Proteomes" id="UP000326396">
    <property type="component" value="Unassembled WGS sequence"/>
</dbReference>
<sequence>MQEVYLKGFARNVNKAAELLESIGKLESVASCFCDLGDFKRARTIFFVIIVWFSAVTRSTSLLTHINSLTCIAISSNANYFFDRRFRDLKSDELHGDENGCCKSNKIANLHLLRKGAFQFYFSSCILIALWSDGAASVKAVNVVDMACRAYVKFDRGAQKVAKFSFANSSLQLRFFS</sequence>
<organism evidence="1 2">
    <name type="scientific">Mikania micrantha</name>
    <name type="common">bitter vine</name>
    <dbReference type="NCBI Taxonomy" id="192012"/>
    <lineage>
        <taxon>Eukaryota</taxon>
        <taxon>Viridiplantae</taxon>
        <taxon>Streptophyta</taxon>
        <taxon>Embryophyta</taxon>
        <taxon>Tracheophyta</taxon>
        <taxon>Spermatophyta</taxon>
        <taxon>Magnoliopsida</taxon>
        <taxon>eudicotyledons</taxon>
        <taxon>Gunneridae</taxon>
        <taxon>Pentapetalae</taxon>
        <taxon>asterids</taxon>
        <taxon>campanulids</taxon>
        <taxon>Asterales</taxon>
        <taxon>Asteraceae</taxon>
        <taxon>Asteroideae</taxon>
        <taxon>Heliantheae alliance</taxon>
        <taxon>Eupatorieae</taxon>
        <taxon>Mikania</taxon>
    </lineage>
</organism>
<proteinExistence type="predicted"/>
<reference evidence="1 2" key="1">
    <citation type="submission" date="2019-05" db="EMBL/GenBank/DDBJ databases">
        <title>Mikania micrantha, genome provides insights into the molecular mechanism of rapid growth.</title>
        <authorList>
            <person name="Liu B."/>
        </authorList>
    </citation>
    <scope>NUCLEOTIDE SEQUENCE [LARGE SCALE GENOMIC DNA]</scope>
    <source>
        <strain evidence="1">NLD-2019</strain>
        <tissue evidence="1">Leaf</tissue>
    </source>
</reference>
<accession>A0A5N6LJK0</accession>
<dbReference type="EMBL" id="SZYD01000169">
    <property type="protein sequence ID" value="KAD2113027.1"/>
    <property type="molecule type" value="Genomic_DNA"/>
</dbReference>
<comment type="caution">
    <text evidence="1">The sequence shown here is derived from an EMBL/GenBank/DDBJ whole genome shotgun (WGS) entry which is preliminary data.</text>
</comment>
<evidence type="ECO:0000313" key="2">
    <source>
        <dbReference type="Proteomes" id="UP000326396"/>
    </source>
</evidence>
<evidence type="ECO:0000313" key="1">
    <source>
        <dbReference type="EMBL" id="KAD2113027.1"/>
    </source>
</evidence>
<dbReference type="AlphaFoldDB" id="A0A5N6LJK0"/>
<name>A0A5N6LJK0_9ASTR</name>
<gene>
    <name evidence="1" type="ORF">E3N88_41810</name>
</gene>
<protein>
    <submittedName>
        <fullName evidence="1">Uncharacterized protein</fullName>
    </submittedName>
</protein>
<keyword evidence="2" id="KW-1185">Reference proteome</keyword>